<dbReference type="AlphaFoldDB" id="X6MCF6"/>
<feature type="compositionally biased region" description="Basic residues" evidence="1">
    <location>
        <begin position="86"/>
        <end position="101"/>
    </location>
</feature>
<dbReference type="EMBL" id="ASPP01023210">
    <property type="protein sequence ID" value="ETO10720.1"/>
    <property type="molecule type" value="Genomic_DNA"/>
</dbReference>
<evidence type="ECO:0000256" key="1">
    <source>
        <dbReference type="SAM" id="MobiDB-lite"/>
    </source>
</evidence>
<keyword evidence="2" id="KW-0812">Transmembrane</keyword>
<proteinExistence type="predicted"/>
<evidence type="ECO:0000313" key="4">
    <source>
        <dbReference type="Proteomes" id="UP000023152"/>
    </source>
</evidence>
<keyword evidence="2" id="KW-0472">Membrane</keyword>
<feature type="compositionally biased region" description="Basic residues" evidence="1">
    <location>
        <begin position="110"/>
        <end position="127"/>
    </location>
</feature>
<organism evidence="3 4">
    <name type="scientific">Reticulomyxa filosa</name>
    <dbReference type="NCBI Taxonomy" id="46433"/>
    <lineage>
        <taxon>Eukaryota</taxon>
        <taxon>Sar</taxon>
        <taxon>Rhizaria</taxon>
        <taxon>Retaria</taxon>
        <taxon>Foraminifera</taxon>
        <taxon>Monothalamids</taxon>
        <taxon>Reticulomyxidae</taxon>
        <taxon>Reticulomyxa</taxon>
    </lineage>
</organism>
<gene>
    <name evidence="3" type="ORF">RFI_26657</name>
</gene>
<keyword evidence="4" id="KW-1185">Reference proteome</keyword>
<evidence type="ECO:0000256" key="2">
    <source>
        <dbReference type="SAM" id="Phobius"/>
    </source>
</evidence>
<accession>X6MCF6</accession>
<dbReference type="Proteomes" id="UP000023152">
    <property type="component" value="Unassembled WGS sequence"/>
</dbReference>
<name>X6MCF6_RETFI</name>
<feature type="region of interest" description="Disordered" evidence="1">
    <location>
        <begin position="86"/>
        <end position="127"/>
    </location>
</feature>
<evidence type="ECO:0000313" key="3">
    <source>
        <dbReference type="EMBL" id="ETO10720.1"/>
    </source>
</evidence>
<keyword evidence="2" id="KW-1133">Transmembrane helix</keyword>
<protein>
    <submittedName>
        <fullName evidence="3">Uncharacterized protein</fullName>
    </submittedName>
</protein>
<comment type="caution">
    <text evidence="3">The sequence shown here is derived from an EMBL/GenBank/DDBJ whole genome shotgun (WGS) entry which is preliminary data.</text>
</comment>
<feature type="transmembrane region" description="Helical" evidence="2">
    <location>
        <begin position="20"/>
        <end position="42"/>
    </location>
</feature>
<feature type="transmembrane region" description="Helical" evidence="2">
    <location>
        <begin position="54"/>
        <end position="71"/>
    </location>
</feature>
<sequence length="127" mass="15480">MQRKTSGLKPPRIEKKMKEFVFLFFYFFNFFLSNVCVSIGMPPSKKKFDSIAKIGKFFLYFIFMFYFYFLFERDWEIWEKRKGCRKKGGEKKNAKMVRKKGVKENEKNKNEKKKYLKMKKKNGNGKK</sequence>
<reference evidence="3 4" key="1">
    <citation type="journal article" date="2013" name="Curr. Biol.">
        <title>The Genome of the Foraminiferan Reticulomyxa filosa.</title>
        <authorList>
            <person name="Glockner G."/>
            <person name="Hulsmann N."/>
            <person name="Schleicher M."/>
            <person name="Noegel A.A."/>
            <person name="Eichinger L."/>
            <person name="Gallinger C."/>
            <person name="Pawlowski J."/>
            <person name="Sierra R."/>
            <person name="Euteneuer U."/>
            <person name="Pillet L."/>
            <person name="Moustafa A."/>
            <person name="Platzer M."/>
            <person name="Groth M."/>
            <person name="Szafranski K."/>
            <person name="Schliwa M."/>
        </authorList>
    </citation>
    <scope>NUCLEOTIDE SEQUENCE [LARGE SCALE GENOMIC DNA]</scope>
</reference>